<proteinExistence type="predicted"/>
<evidence type="ECO:0000313" key="2">
    <source>
        <dbReference type="Proteomes" id="UP000319004"/>
    </source>
</evidence>
<keyword evidence="2" id="KW-1185">Reference proteome</keyword>
<sequence length="83" mass="9612">MTKITTSHRAVTSTCEKLTHLQPVCKCQSAWFFVGIEEIAKDDVFRGKVWFQRDLRRLLRCIAAKCLGIKLQRKSSRLSVVHH</sequence>
<protein>
    <submittedName>
        <fullName evidence="1">Uncharacterized protein</fullName>
    </submittedName>
</protein>
<gene>
    <name evidence="1" type="ORF">Enr13x_43540</name>
</gene>
<organism evidence="1 2">
    <name type="scientific">Stieleria neptunia</name>
    <dbReference type="NCBI Taxonomy" id="2527979"/>
    <lineage>
        <taxon>Bacteria</taxon>
        <taxon>Pseudomonadati</taxon>
        <taxon>Planctomycetota</taxon>
        <taxon>Planctomycetia</taxon>
        <taxon>Pirellulales</taxon>
        <taxon>Pirellulaceae</taxon>
        <taxon>Stieleria</taxon>
    </lineage>
</organism>
<evidence type="ECO:0000313" key="1">
    <source>
        <dbReference type="EMBL" id="QDV44488.1"/>
    </source>
</evidence>
<dbReference type="Proteomes" id="UP000319004">
    <property type="component" value="Chromosome"/>
</dbReference>
<dbReference type="EMBL" id="CP037423">
    <property type="protein sequence ID" value="QDV44488.1"/>
    <property type="molecule type" value="Genomic_DNA"/>
</dbReference>
<reference evidence="1 2" key="1">
    <citation type="submission" date="2019-03" db="EMBL/GenBank/DDBJ databases">
        <title>Deep-cultivation of Planctomycetes and their phenomic and genomic characterization uncovers novel biology.</title>
        <authorList>
            <person name="Wiegand S."/>
            <person name="Jogler M."/>
            <person name="Boedeker C."/>
            <person name="Pinto D."/>
            <person name="Vollmers J."/>
            <person name="Rivas-Marin E."/>
            <person name="Kohn T."/>
            <person name="Peeters S.H."/>
            <person name="Heuer A."/>
            <person name="Rast P."/>
            <person name="Oberbeckmann S."/>
            <person name="Bunk B."/>
            <person name="Jeske O."/>
            <person name="Meyerdierks A."/>
            <person name="Storesund J.E."/>
            <person name="Kallscheuer N."/>
            <person name="Luecker S."/>
            <person name="Lage O.M."/>
            <person name="Pohl T."/>
            <person name="Merkel B.J."/>
            <person name="Hornburger P."/>
            <person name="Mueller R.-W."/>
            <person name="Bruemmer F."/>
            <person name="Labrenz M."/>
            <person name="Spormann A.M."/>
            <person name="Op den Camp H."/>
            <person name="Overmann J."/>
            <person name="Amann R."/>
            <person name="Jetten M.S.M."/>
            <person name="Mascher T."/>
            <person name="Medema M.H."/>
            <person name="Devos D.P."/>
            <person name="Kaster A.-K."/>
            <person name="Ovreas L."/>
            <person name="Rohde M."/>
            <person name="Galperin M.Y."/>
            <person name="Jogler C."/>
        </authorList>
    </citation>
    <scope>NUCLEOTIDE SEQUENCE [LARGE SCALE GENOMIC DNA]</scope>
    <source>
        <strain evidence="1 2">Enr13</strain>
    </source>
</reference>
<dbReference type="AlphaFoldDB" id="A0A518HUF5"/>
<accession>A0A518HUF5</accession>
<name>A0A518HUF5_9BACT</name>
<dbReference type="KEGG" id="snep:Enr13x_43540"/>